<feature type="transmembrane region" description="Helical" evidence="1">
    <location>
        <begin position="239"/>
        <end position="258"/>
    </location>
</feature>
<feature type="domain" description="DUF6535" evidence="3">
    <location>
        <begin position="156"/>
        <end position="321"/>
    </location>
</feature>
<evidence type="ECO:0000313" key="5">
    <source>
        <dbReference type="Proteomes" id="UP000017559"/>
    </source>
</evidence>
<feature type="signal peptide" evidence="2">
    <location>
        <begin position="1"/>
        <end position="21"/>
    </location>
</feature>
<keyword evidence="5" id="KW-1185">Reference proteome</keyword>
<keyword evidence="1" id="KW-0472">Membrane</keyword>
<dbReference type="InterPro" id="IPR045338">
    <property type="entry name" value="DUF6535"/>
</dbReference>
<protein>
    <recommendedName>
        <fullName evidence="3">DUF6535 domain-containing protein</fullName>
    </recommendedName>
</protein>
<proteinExistence type="predicted"/>
<gene>
    <name evidence="4" type="ORF">Moror_10638</name>
</gene>
<reference evidence="4 5" key="1">
    <citation type="journal article" date="2014" name="BMC Genomics">
        <title>Genome and secretome analysis of the hemibiotrophic fungal pathogen, Moniliophthora roreri, which causes frosty pod rot disease of cacao: mechanisms of the biotrophic and necrotrophic phases.</title>
        <authorList>
            <person name="Meinhardt L.W."/>
            <person name="Costa G.G.L."/>
            <person name="Thomazella D.P.T."/>
            <person name="Teixeira P.J.P.L."/>
            <person name="Carazzolle M.F."/>
            <person name="Schuster S.C."/>
            <person name="Carlson J.E."/>
            <person name="Guiltinan M.J."/>
            <person name="Mieczkowski P."/>
            <person name="Farmer A."/>
            <person name="Ramaraj T."/>
            <person name="Crozier J."/>
            <person name="Davis R.E."/>
            <person name="Shao J."/>
            <person name="Melnick R.L."/>
            <person name="Pereira G.A.G."/>
            <person name="Bailey B.A."/>
        </authorList>
    </citation>
    <scope>NUCLEOTIDE SEQUENCE [LARGE SCALE GENOMIC DNA]</scope>
    <source>
        <strain evidence="4 5">MCA 2997</strain>
    </source>
</reference>
<evidence type="ECO:0000313" key="4">
    <source>
        <dbReference type="EMBL" id="ESK91718.1"/>
    </source>
</evidence>
<keyword evidence="1" id="KW-1133">Transmembrane helix</keyword>
<dbReference type="Proteomes" id="UP000017559">
    <property type="component" value="Unassembled WGS sequence"/>
</dbReference>
<keyword evidence="1" id="KW-0812">Transmembrane</keyword>
<accession>V2WXZ8</accession>
<dbReference type="KEGG" id="mrr:Moror_10638"/>
<feature type="chain" id="PRO_5004711745" description="DUF6535 domain-containing protein" evidence="2">
    <location>
        <begin position="22"/>
        <end position="631"/>
    </location>
</feature>
<dbReference type="HOGENOM" id="CLU_433513_0_0_1"/>
<sequence length="631" mass="71006">MLFTNLRVLLIGLVFVQTSVALSCRCSSNGSWNNVRTNAGCTHLHKIAPGEYPSGIYTATDRHGTVSCVVPQNAAIQFDQNLGNWQAWWKRDECKGDGMCSCDPKQDSEVLEMMVPSTEEKTINNSEERASRRWKSGEPFHYKLDASSTQNGCFNTCFEEAVASDSKMCRRWEQDIDALLVYAGLFSAVVTTFAVESANSLQQDPREETVRLLAVIAGQANAEPQEEFQASTASITINVMYYLSLTLSLAAALISILCKQWVREYQREYPHLNPQQKLAVRQSRYEGLQTWRVPGIIALIPLLLQAATALFFFGVVTMLWETNHTVAIVIIVAVVISLLFVIVTTLLAPILLLITWATKRPFYSQCPYKTPLGWTIIRIATPSFLIKYRLLPRGTRNIAQSVESIKRYIRSLNWSMYDMRFVDGNLYEGCMSAAMVWQYPFKESGAYSQCIRALNAQTSWGALKVLIPFLKTAREHQTRMSSESHSGEDEGHTMIPAETLESFVGYVHGTEADGEVETNEEVKKDVIDIACVLFRRNAPRNEKVCYCLEGCVRVVNTARVLPPRTLDVAQYLLHTHRGPLDRDLGSQLDASFDAALHRGAIQRPDYDRTRTALHRAVVKLLRPSTLRLSVH</sequence>
<evidence type="ECO:0000256" key="1">
    <source>
        <dbReference type="SAM" id="Phobius"/>
    </source>
</evidence>
<evidence type="ECO:0000259" key="3">
    <source>
        <dbReference type="Pfam" id="PF20153"/>
    </source>
</evidence>
<dbReference type="OrthoDB" id="3219854at2759"/>
<comment type="caution">
    <text evidence="4">The sequence shown here is derived from an EMBL/GenBank/DDBJ whole genome shotgun (WGS) entry which is preliminary data.</text>
</comment>
<dbReference type="AlphaFoldDB" id="V2WXZ8"/>
<dbReference type="EMBL" id="AWSO01000326">
    <property type="protein sequence ID" value="ESK91718.1"/>
    <property type="molecule type" value="Genomic_DNA"/>
</dbReference>
<organism evidence="4 5">
    <name type="scientific">Moniliophthora roreri (strain MCA 2997)</name>
    <name type="common">Cocoa frosty pod rot fungus</name>
    <name type="synonym">Crinipellis roreri</name>
    <dbReference type="NCBI Taxonomy" id="1381753"/>
    <lineage>
        <taxon>Eukaryota</taxon>
        <taxon>Fungi</taxon>
        <taxon>Dikarya</taxon>
        <taxon>Basidiomycota</taxon>
        <taxon>Agaricomycotina</taxon>
        <taxon>Agaricomycetes</taxon>
        <taxon>Agaricomycetidae</taxon>
        <taxon>Agaricales</taxon>
        <taxon>Marasmiineae</taxon>
        <taxon>Marasmiaceae</taxon>
        <taxon>Moniliophthora</taxon>
    </lineage>
</organism>
<evidence type="ECO:0000256" key="2">
    <source>
        <dbReference type="SAM" id="SignalP"/>
    </source>
</evidence>
<feature type="transmembrane region" description="Helical" evidence="1">
    <location>
        <begin position="326"/>
        <end position="354"/>
    </location>
</feature>
<dbReference type="PROSITE" id="PS51257">
    <property type="entry name" value="PROKAR_LIPOPROTEIN"/>
    <property type="match status" value="1"/>
</dbReference>
<feature type="transmembrane region" description="Helical" evidence="1">
    <location>
        <begin position="296"/>
        <end position="320"/>
    </location>
</feature>
<keyword evidence="2" id="KW-0732">Signal</keyword>
<dbReference type="Pfam" id="PF20153">
    <property type="entry name" value="DUF6535"/>
    <property type="match status" value="1"/>
</dbReference>
<name>V2WXZ8_MONRO</name>